<feature type="transmembrane region" description="Helical" evidence="2">
    <location>
        <begin position="311"/>
        <end position="332"/>
    </location>
</feature>
<gene>
    <name evidence="3" type="ORF">IAG43_13840</name>
</gene>
<feature type="transmembrane region" description="Helical" evidence="2">
    <location>
        <begin position="140"/>
        <end position="157"/>
    </location>
</feature>
<evidence type="ECO:0000313" key="4">
    <source>
        <dbReference type="Proteomes" id="UP000516230"/>
    </source>
</evidence>
<feature type="transmembrane region" description="Helical" evidence="2">
    <location>
        <begin position="213"/>
        <end position="234"/>
    </location>
</feature>
<dbReference type="Proteomes" id="UP000516230">
    <property type="component" value="Chromosome"/>
</dbReference>
<feature type="region of interest" description="Disordered" evidence="1">
    <location>
        <begin position="1"/>
        <end position="59"/>
    </location>
</feature>
<dbReference type="KEGG" id="sgj:IAG43_13840"/>
<protein>
    <submittedName>
        <fullName evidence="3">Uncharacterized protein</fullName>
    </submittedName>
</protein>
<feature type="transmembrane region" description="Helical" evidence="2">
    <location>
        <begin position="169"/>
        <end position="192"/>
    </location>
</feature>
<feature type="transmembrane region" description="Helical" evidence="2">
    <location>
        <begin position="88"/>
        <end position="110"/>
    </location>
</feature>
<feature type="compositionally biased region" description="Gly residues" evidence="1">
    <location>
        <begin position="16"/>
        <end position="27"/>
    </location>
</feature>
<dbReference type="AlphaFoldDB" id="A0A7H0HTN6"/>
<keyword evidence="2" id="KW-0812">Transmembrane</keyword>
<sequence>MAFGGHNPYGPQPGNPYGGGQPPGGNPYGPQPGNPYGGGPPPGSPYVPPQPPPPYIPPYGPPRPPSLWQQFRHEEWPPLREVMGRLRGGWLVSLLFCCMPVWILVLYPLARSARRQARIKFPPDLHRRVHDPEVWRAQKVRAYTALGASMLILVAYGTGEDWEEIQDQYMMRLAITPWLLLLTAPLVITLLFRMAPPAARPNMRARLRPSVRMVLWYFGAFTAVPLLFAGVMLLTQQVQGQMWSPFLALALLLPVVWVMFFVGFGSSTMVRTAFGTSEVHAALPALLTGVLVWELAGINLVTAGMPPGPPLVQVLAVICGPLSVSAIAWWEIERLRTRHGVRLRA</sequence>
<evidence type="ECO:0000256" key="2">
    <source>
        <dbReference type="SAM" id="Phobius"/>
    </source>
</evidence>
<name>A0A7H0HTN6_9ACTN</name>
<reference evidence="3 4" key="1">
    <citation type="submission" date="2020-08" db="EMBL/GenBank/DDBJ databases">
        <title>A novel species.</title>
        <authorList>
            <person name="Gao J."/>
        </authorList>
    </citation>
    <scope>NUCLEOTIDE SEQUENCE [LARGE SCALE GENOMIC DNA]</scope>
    <source>
        <strain evidence="3 4">CRPJ-33</strain>
    </source>
</reference>
<evidence type="ECO:0000313" key="3">
    <source>
        <dbReference type="EMBL" id="QNP63902.1"/>
    </source>
</evidence>
<keyword evidence="2" id="KW-0472">Membrane</keyword>
<evidence type="ECO:0000256" key="1">
    <source>
        <dbReference type="SAM" id="MobiDB-lite"/>
    </source>
</evidence>
<organism evidence="3 4">
    <name type="scientific">Streptomyces genisteinicus</name>
    <dbReference type="NCBI Taxonomy" id="2768068"/>
    <lineage>
        <taxon>Bacteria</taxon>
        <taxon>Bacillati</taxon>
        <taxon>Actinomycetota</taxon>
        <taxon>Actinomycetes</taxon>
        <taxon>Kitasatosporales</taxon>
        <taxon>Streptomycetaceae</taxon>
        <taxon>Streptomyces</taxon>
    </lineage>
</organism>
<feature type="transmembrane region" description="Helical" evidence="2">
    <location>
        <begin position="282"/>
        <end position="305"/>
    </location>
</feature>
<proteinExistence type="predicted"/>
<feature type="compositionally biased region" description="Pro residues" evidence="1">
    <location>
        <begin position="29"/>
        <end position="59"/>
    </location>
</feature>
<feature type="transmembrane region" description="Helical" evidence="2">
    <location>
        <begin position="246"/>
        <end position="270"/>
    </location>
</feature>
<accession>A0A7H0HTN6</accession>
<keyword evidence="2" id="KW-1133">Transmembrane helix</keyword>
<keyword evidence="4" id="KW-1185">Reference proteome</keyword>
<dbReference type="EMBL" id="CP060825">
    <property type="protein sequence ID" value="QNP63902.1"/>
    <property type="molecule type" value="Genomic_DNA"/>
</dbReference>